<organism evidence="1 2">
    <name type="scientific">Chitinophaga skermanii</name>
    <dbReference type="NCBI Taxonomy" id="331697"/>
    <lineage>
        <taxon>Bacteria</taxon>
        <taxon>Pseudomonadati</taxon>
        <taxon>Bacteroidota</taxon>
        <taxon>Chitinophagia</taxon>
        <taxon>Chitinophagales</taxon>
        <taxon>Chitinophagaceae</taxon>
        <taxon>Chitinophaga</taxon>
    </lineage>
</organism>
<proteinExistence type="predicted"/>
<accession>A0A327Q1B2</accession>
<evidence type="ECO:0000313" key="2">
    <source>
        <dbReference type="Proteomes" id="UP000249547"/>
    </source>
</evidence>
<dbReference type="Proteomes" id="UP000249547">
    <property type="component" value="Unassembled WGS sequence"/>
</dbReference>
<evidence type="ECO:0000313" key="1">
    <source>
        <dbReference type="EMBL" id="RAI97664.1"/>
    </source>
</evidence>
<dbReference type="AlphaFoldDB" id="A0A327Q1B2"/>
<comment type="caution">
    <text evidence="1">The sequence shown here is derived from an EMBL/GenBank/DDBJ whole genome shotgun (WGS) entry which is preliminary data.</text>
</comment>
<gene>
    <name evidence="1" type="ORF">LX64_04967</name>
</gene>
<keyword evidence="2" id="KW-1185">Reference proteome</keyword>
<dbReference type="EMBL" id="QLLL01000014">
    <property type="protein sequence ID" value="RAI97664.1"/>
    <property type="molecule type" value="Genomic_DNA"/>
</dbReference>
<protein>
    <submittedName>
        <fullName evidence="1">Uncharacterized protein</fullName>
    </submittedName>
</protein>
<reference evidence="1 2" key="1">
    <citation type="submission" date="2018-06" db="EMBL/GenBank/DDBJ databases">
        <title>Genomic Encyclopedia of Archaeal and Bacterial Type Strains, Phase II (KMG-II): from individual species to whole genera.</title>
        <authorList>
            <person name="Goeker M."/>
        </authorList>
    </citation>
    <scope>NUCLEOTIDE SEQUENCE [LARGE SCALE GENOMIC DNA]</scope>
    <source>
        <strain evidence="1 2">DSM 23857</strain>
    </source>
</reference>
<name>A0A327Q1B2_9BACT</name>
<sequence>MKAGFCSQLDNWFIHIHLASKKGYYEKITFFFLIFEQQT</sequence>